<evidence type="ECO:0000256" key="2">
    <source>
        <dbReference type="ARBA" id="ARBA00022723"/>
    </source>
</evidence>
<keyword evidence="4" id="KW-0862">Zinc</keyword>
<evidence type="ECO:0000256" key="4">
    <source>
        <dbReference type="ARBA" id="ARBA00022833"/>
    </source>
</evidence>
<keyword evidence="2" id="KW-0479">Metal-binding</keyword>
<dbReference type="Pfam" id="PF16278">
    <property type="entry name" value="zf-C2HE"/>
    <property type="match status" value="1"/>
</dbReference>
<dbReference type="InterPro" id="IPR036265">
    <property type="entry name" value="HIT-like_sf"/>
</dbReference>
<dbReference type="AlphaFoldDB" id="A0A8H3QE21"/>
<dbReference type="GO" id="GO:0005634">
    <property type="term" value="C:nucleus"/>
    <property type="evidence" value="ECO:0007669"/>
    <property type="project" value="UniProtKB-SubCell"/>
</dbReference>
<feature type="compositionally biased region" description="Polar residues" evidence="8">
    <location>
        <begin position="1"/>
        <end position="18"/>
    </location>
</feature>
<evidence type="ECO:0000313" key="11">
    <source>
        <dbReference type="Proteomes" id="UP000615446"/>
    </source>
</evidence>
<dbReference type="Gene3D" id="3.40.220.10">
    <property type="entry name" value="Leucine Aminopeptidase, subunit E, domain 1"/>
    <property type="match status" value="2"/>
</dbReference>
<feature type="domain" description="HIT" evidence="9">
    <location>
        <begin position="283"/>
        <end position="389"/>
    </location>
</feature>
<evidence type="ECO:0000256" key="7">
    <source>
        <dbReference type="PROSITE-ProRule" id="PRU00464"/>
    </source>
</evidence>
<feature type="region of interest" description="Disordered" evidence="8">
    <location>
        <begin position="1"/>
        <end position="24"/>
    </location>
</feature>
<dbReference type="GO" id="GO:0003725">
    <property type="term" value="F:double-stranded RNA binding"/>
    <property type="evidence" value="ECO:0007669"/>
    <property type="project" value="TreeGrafter"/>
</dbReference>
<evidence type="ECO:0000256" key="6">
    <source>
        <dbReference type="ARBA" id="ARBA00023242"/>
    </source>
</evidence>
<evidence type="ECO:0000256" key="5">
    <source>
        <dbReference type="ARBA" id="ARBA00023125"/>
    </source>
</evidence>
<name>A0A8H3QE21_9GLOM</name>
<dbReference type="PROSITE" id="PS00892">
    <property type="entry name" value="HIT_1"/>
    <property type="match status" value="1"/>
</dbReference>
<dbReference type="GO" id="GO:0003697">
    <property type="term" value="F:single-stranded DNA binding"/>
    <property type="evidence" value="ECO:0007669"/>
    <property type="project" value="TreeGrafter"/>
</dbReference>
<dbReference type="InterPro" id="IPR011146">
    <property type="entry name" value="HIT-like"/>
</dbReference>
<dbReference type="FunFam" id="3.30.428.10:FF:000004">
    <property type="entry name" value="aprataxin isoform X2"/>
    <property type="match status" value="1"/>
</dbReference>
<evidence type="ECO:0000256" key="3">
    <source>
        <dbReference type="ARBA" id="ARBA00022771"/>
    </source>
</evidence>
<keyword evidence="3" id="KW-0863">Zinc-finger</keyword>
<evidence type="ECO:0000256" key="1">
    <source>
        <dbReference type="ARBA" id="ARBA00004123"/>
    </source>
</evidence>
<dbReference type="InterPro" id="IPR032566">
    <property type="entry name" value="Znf-C2HE"/>
</dbReference>
<dbReference type="GO" id="GO:0000012">
    <property type="term" value="P:single strand break repair"/>
    <property type="evidence" value="ECO:0007669"/>
    <property type="project" value="TreeGrafter"/>
</dbReference>
<sequence length="461" mass="53757">MNKRPQQLSAELSENNSTSKRRKMDGQNRLVRLGFPSISTNFGDFPLDIAAEIGCEAIKEFLKLHREFDFNLILTEQDSKVLNVFELKWKEIKDDLEDFKFQTKNGNLLRLKNDLGIECRFIVVETTWRMKLGTNKLSKQIFDVLGSKLHEELKRLYPNPGVVGEAYPVKIPKDSDLHINEGIEQIIFLVSPNMNTSRPDPVSLEKAKELLRKTYNSMLNAFWELKNGQEYRPIATKRDESQKVSAFDILMKSASKPSPKISPESSRRTSKVGSGEWNNVLLPYCQKPEAFPKSEVYYYDNEFVIIFDKYPKAKKHLLVIPRKQIDNIGELKKQDLELVRALKEKGQWVIKKMKHENPKLLFRMGFHAVPSLRQLHMHVISQDFISPSLKNKKHWNSFTTEFFIDVEGIERILEEQGEVKFNKTYYEDLLKSPLKCHLCDAKSIKFIPDLKKHLEEHWNES</sequence>
<dbReference type="OrthoDB" id="3512845at2759"/>
<dbReference type="SUPFAM" id="SSF52949">
    <property type="entry name" value="Macro domain-like"/>
    <property type="match status" value="2"/>
</dbReference>
<dbReference type="Gene3D" id="3.30.428.10">
    <property type="entry name" value="HIT-like"/>
    <property type="match status" value="1"/>
</dbReference>
<dbReference type="GO" id="GO:0008270">
    <property type="term" value="F:zinc ion binding"/>
    <property type="evidence" value="ECO:0007669"/>
    <property type="project" value="UniProtKB-KW"/>
</dbReference>
<evidence type="ECO:0000256" key="8">
    <source>
        <dbReference type="SAM" id="MobiDB-lite"/>
    </source>
</evidence>
<dbReference type="EMBL" id="BLAL01000018">
    <property type="protein sequence ID" value="GES75801.1"/>
    <property type="molecule type" value="Genomic_DNA"/>
</dbReference>
<dbReference type="InterPro" id="IPR019808">
    <property type="entry name" value="Histidine_triad_CS"/>
</dbReference>
<proteinExistence type="predicted"/>
<dbReference type="GO" id="GO:1990165">
    <property type="term" value="F:single-strand break-containing DNA binding"/>
    <property type="evidence" value="ECO:0007669"/>
    <property type="project" value="TreeGrafter"/>
</dbReference>
<dbReference type="Pfam" id="PF11969">
    <property type="entry name" value="DcpS_C"/>
    <property type="match status" value="1"/>
</dbReference>
<dbReference type="GO" id="GO:0033699">
    <property type="term" value="F:DNA 5'-adenosine monophosphate hydrolase activity"/>
    <property type="evidence" value="ECO:0007669"/>
    <property type="project" value="TreeGrafter"/>
</dbReference>
<dbReference type="SUPFAM" id="SSF54197">
    <property type="entry name" value="HIT-like"/>
    <property type="match status" value="1"/>
</dbReference>
<dbReference type="Proteomes" id="UP000615446">
    <property type="component" value="Unassembled WGS sequence"/>
</dbReference>
<gene>
    <name evidence="10" type="ORF">RCL2_000321100</name>
</gene>
<comment type="subcellular location">
    <subcellularLocation>
        <location evidence="1">Nucleus</location>
    </subcellularLocation>
</comment>
<organism evidence="10 11">
    <name type="scientific">Rhizophagus clarus</name>
    <dbReference type="NCBI Taxonomy" id="94130"/>
    <lineage>
        <taxon>Eukaryota</taxon>
        <taxon>Fungi</taxon>
        <taxon>Fungi incertae sedis</taxon>
        <taxon>Mucoromycota</taxon>
        <taxon>Glomeromycotina</taxon>
        <taxon>Glomeromycetes</taxon>
        <taxon>Glomerales</taxon>
        <taxon>Glomeraceae</taxon>
        <taxon>Rhizophagus</taxon>
    </lineage>
</organism>
<keyword evidence="5" id="KW-0238">DNA-binding</keyword>
<dbReference type="InterPro" id="IPR043472">
    <property type="entry name" value="Macro_dom-like"/>
</dbReference>
<comment type="caution">
    <text evidence="10">The sequence shown here is derived from an EMBL/GenBank/DDBJ whole genome shotgun (WGS) entry which is preliminary data.</text>
</comment>
<protein>
    <submittedName>
        <fullName evidence="10">Transcription factor bHLH140 isoform X2</fullName>
    </submittedName>
</protein>
<keyword evidence="6" id="KW-0539">Nucleus</keyword>
<evidence type="ECO:0000259" key="9">
    <source>
        <dbReference type="PROSITE" id="PS51084"/>
    </source>
</evidence>
<reference evidence="10" key="1">
    <citation type="submission" date="2019-10" db="EMBL/GenBank/DDBJ databases">
        <title>Conservation and host-specific expression of non-tandemly repeated heterogenous ribosome RNA gene in arbuscular mycorrhizal fungi.</title>
        <authorList>
            <person name="Maeda T."/>
            <person name="Kobayashi Y."/>
            <person name="Nakagawa T."/>
            <person name="Ezawa T."/>
            <person name="Yamaguchi K."/>
            <person name="Bino T."/>
            <person name="Nishimoto Y."/>
            <person name="Shigenobu S."/>
            <person name="Kawaguchi M."/>
        </authorList>
    </citation>
    <scope>NUCLEOTIDE SEQUENCE</scope>
    <source>
        <strain evidence="10">HR1</strain>
    </source>
</reference>
<accession>A0A8H3QE21</accession>
<dbReference type="GO" id="GO:0030983">
    <property type="term" value="F:mismatched DNA binding"/>
    <property type="evidence" value="ECO:0007669"/>
    <property type="project" value="TreeGrafter"/>
</dbReference>
<comment type="caution">
    <text evidence="7">Lacks conserved residue(s) required for the propagation of feature annotation.</text>
</comment>
<dbReference type="PROSITE" id="PS51084">
    <property type="entry name" value="HIT_2"/>
    <property type="match status" value="1"/>
</dbReference>
<dbReference type="PANTHER" id="PTHR12486:SF4">
    <property type="entry name" value="APRATAXIN"/>
    <property type="match status" value="1"/>
</dbReference>
<evidence type="ECO:0000313" key="10">
    <source>
        <dbReference type="EMBL" id="GES75801.1"/>
    </source>
</evidence>
<dbReference type="PANTHER" id="PTHR12486">
    <property type="entry name" value="APRATAXIN-RELATED"/>
    <property type="match status" value="1"/>
</dbReference>